<dbReference type="AlphaFoldDB" id="A0A453K899"/>
<proteinExistence type="predicted"/>
<reference evidence="2" key="3">
    <citation type="journal article" date="2017" name="Nature">
        <title>Genome sequence of the progenitor of the wheat D genome Aegilops tauschii.</title>
        <authorList>
            <person name="Luo M.C."/>
            <person name="Gu Y.Q."/>
            <person name="Puiu D."/>
            <person name="Wang H."/>
            <person name="Twardziok S.O."/>
            <person name="Deal K.R."/>
            <person name="Huo N."/>
            <person name="Zhu T."/>
            <person name="Wang L."/>
            <person name="Wang Y."/>
            <person name="McGuire P.E."/>
            <person name="Liu S."/>
            <person name="Long H."/>
            <person name="Ramasamy R.K."/>
            <person name="Rodriguez J.C."/>
            <person name="Van S.L."/>
            <person name="Yuan L."/>
            <person name="Wang Z."/>
            <person name="Xia Z."/>
            <person name="Xiao L."/>
            <person name="Anderson O.D."/>
            <person name="Ouyang S."/>
            <person name="Liang Y."/>
            <person name="Zimin A.V."/>
            <person name="Pertea G."/>
            <person name="Qi P."/>
            <person name="Bennetzen J.L."/>
            <person name="Dai X."/>
            <person name="Dawson M.W."/>
            <person name="Muller H.G."/>
            <person name="Kugler K."/>
            <person name="Rivarola-Duarte L."/>
            <person name="Spannagl M."/>
            <person name="Mayer K.F.X."/>
            <person name="Lu F.H."/>
            <person name="Bevan M.W."/>
            <person name="Leroy P."/>
            <person name="Li P."/>
            <person name="You F.M."/>
            <person name="Sun Q."/>
            <person name="Liu Z."/>
            <person name="Lyons E."/>
            <person name="Wicker T."/>
            <person name="Salzberg S.L."/>
            <person name="Devos K.M."/>
            <person name="Dvorak J."/>
        </authorList>
    </citation>
    <scope>NUCLEOTIDE SEQUENCE [LARGE SCALE GENOMIC DNA]</scope>
    <source>
        <strain evidence="2">cv. AL8/78</strain>
    </source>
</reference>
<reference evidence="3" key="1">
    <citation type="journal article" date="2014" name="Science">
        <title>Ancient hybridizations among the ancestral genomes of bread wheat.</title>
        <authorList>
            <consortium name="International Wheat Genome Sequencing Consortium,"/>
            <person name="Marcussen T."/>
            <person name="Sandve S.R."/>
            <person name="Heier L."/>
            <person name="Spannagl M."/>
            <person name="Pfeifer M."/>
            <person name="Jakobsen K.S."/>
            <person name="Wulff B.B."/>
            <person name="Steuernagel B."/>
            <person name="Mayer K.F."/>
            <person name="Olsen O.A."/>
        </authorList>
    </citation>
    <scope>NUCLEOTIDE SEQUENCE [LARGE SCALE GENOMIC DNA]</scope>
    <source>
        <strain evidence="3">cv. AL8/78</strain>
    </source>
</reference>
<reference evidence="3" key="2">
    <citation type="journal article" date="2017" name="Nat. Plants">
        <title>The Aegilops tauschii genome reveals multiple impacts of transposons.</title>
        <authorList>
            <person name="Zhao G."/>
            <person name="Zou C."/>
            <person name="Li K."/>
            <person name="Wang K."/>
            <person name="Li T."/>
            <person name="Gao L."/>
            <person name="Zhang X."/>
            <person name="Wang H."/>
            <person name="Yang Z."/>
            <person name="Liu X."/>
            <person name="Jiang W."/>
            <person name="Mao L."/>
            <person name="Kong X."/>
            <person name="Jiao Y."/>
            <person name="Jia J."/>
        </authorList>
    </citation>
    <scope>NUCLEOTIDE SEQUENCE [LARGE SCALE GENOMIC DNA]</scope>
    <source>
        <strain evidence="3">cv. AL8/78</strain>
    </source>
</reference>
<evidence type="ECO:0000313" key="3">
    <source>
        <dbReference type="Proteomes" id="UP000015105"/>
    </source>
</evidence>
<name>A0A453K899_AEGTS</name>
<feature type="region of interest" description="Disordered" evidence="1">
    <location>
        <begin position="1"/>
        <end position="108"/>
    </location>
</feature>
<reference evidence="2" key="5">
    <citation type="journal article" date="2021" name="G3 (Bethesda)">
        <title>Aegilops tauschii genome assembly Aet v5.0 features greater sequence contiguity and improved annotation.</title>
        <authorList>
            <person name="Wang L."/>
            <person name="Zhu T."/>
            <person name="Rodriguez J.C."/>
            <person name="Deal K.R."/>
            <person name="Dubcovsky J."/>
            <person name="McGuire P.E."/>
            <person name="Lux T."/>
            <person name="Spannagl M."/>
            <person name="Mayer K.F.X."/>
            <person name="Baldrich P."/>
            <person name="Meyers B.C."/>
            <person name="Huo N."/>
            <person name="Gu Y.Q."/>
            <person name="Zhou H."/>
            <person name="Devos K.M."/>
            <person name="Bennetzen J.L."/>
            <person name="Unver T."/>
            <person name="Budak H."/>
            <person name="Gulick P.J."/>
            <person name="Galiba G."/>
            <person name="Kalapos B."/>
            <person name="Nelson D.R."/>
            <person name="Li P."/>
            <person name="You F.M."/>
            <person name="Luo M.C."/>
            <person name="Dvorak J."/>
        </authorList>
    </citation>
    <scope>NUCLEOTIDE SEQUENCE [LARGE SCALE GENOMIC DNA]</scope>
    <source>
        <strain evidence="2">cv. AL8/78</strain>
    </source>
</reference>
<dbReference type="Gramene" id="AET5Gv20327800.16">
    <property type="protein sequence ID" value="AET5Gv20327800.16"/>
    <property type="gene ID" value="AET5Gv20327800"/>
</dbReference>
<feature type="compositionally biased region" description="Polar residues" evidence="1">
    <location>
        <begin position="1"/>
        <end position="11"/>
    </location>
</feature>
<feature type="compositionally biased region" description="Pro residues" evidence="1">
    <location>
        <begin position="28"/>
        <end position="47"/>
    </location>
</feature>
<sequence>IDRSETVQNRSEIARRQLSRANPTEGSRPPPLHPQISPPAECSPPPAAAAADASSSSSRSPPSSPSLLRSARSPQSLTTRCAAQPRLAPLSSLGSKTFCRPPQFDRSSCSHSVASDLIAHRRDLALVSPALAS</sequence>
<evidence type="ECO:0000256" key="1">
    <source>
        <dbReference type="SAM" id="MobiDB-lite"/>
    </source>
</evidence>
<protein>
    <submittedName>
        <fullName evidence="2">Uncharacterized protein</fullName>
    </submittedName>
</protein>
<reference evidence="2" key="4">
    <citation type="submission" date="2019-03" db="UniProtKB">
        <authorList>
            <consortium name="EnsemblPlants"/>
        </authorList>
    </citation>
    <scope>IDENTIFICATION</scope>
</reference>
<feature type="compositionally biased region" description="Low complexity" evidence="1">
    <location>
        <begin position="48"/>
        <end position="77"/>
    </location>
</feature>
<dbReference type="EnsemblPlants" id="AET5Gv20327800.16">
    <property type="protein sequence ID" value="AET5Gv20327800.16"/>
    <property type="gene ID" value="AET5Gv20327800"/>
</dbReference>
<evidence type="ECO:0000313" key="2">
    <source>
        <dbReference type="EnsemblPlants" id="AET5Gv20327800.16"/>
    </source>
</evidence>
<organism evidence="2 3">
    <name type="scientific">Aegilops tauschii subsp. strangulata</name>
    <name type="common">Goatgrass</name>
    <dbReference type="NCBI Taxonomy" id="200361"/>
    <lineage>
        <taxon>Eukaryota</taxon>
        <taxon>Viridiplantae</taxon>
        <taxon>Streptophyta</taxon>
        <taxon>Embryophyta</taxon>
        <taxon>Tracheophyta</taxon>
        <taxon>Spermatophyta</taxon>
        <taxon>Magnoliopsida</taxon>
        <taxon>Liliopsida</taxon>
        <taxon>Poales</taxon>
        <taxon>Poaceae</taxon>
        <taxon>BOP clade</taxon>
        <taxon>Pooideae</taxon>
        <taxon>Triticodae</taxon>
        <taxon>Triticeae</taxon>
        <taxon>Triticinae</taxon>
        <taxon>Aegilops</taxon>
    </lineage>
</organism>
<accession>A0A453K899</accession>
<keyword evidence="3" id="KW-1185">Reference proteome</keyword>
<dbReference type="Proteomes" id="UP000015105">
    <property type="component" value="Chromosome 5D"/>
</dbReference>